<evidence type="ECO:0000313" key="2">
    <source>
        <dbReference type="EMBL" id="AJZ58419.1"/>
    </source>
</evidence>
<dbReference type="EMBL" id="CP010026">
    <property type="protein sequence ID" value="AJZ58419.1"/>
    <property type="molecule type" value="Genomic_DNA"/>
</dbReference>
<accession>A0AAU8T3K0</accession>
<feature type="domain" description="TniQ" evidence="1">
    <location>
        <begin position="8"/>
        <end position="122"/>
    </location>
</feature>
<evidence type="ECO:0000259" key="1">
    <source>
        <dbReference type="Pfam" id="PF06527"/>
    </source>
</evidence>
<sequence length="429" mass="49005">MIKREDLPVRPVRLLGESLSGYVYRLFNENGHLVPTNVRSALSLLHRFANARGHSIAVARIENLTGAIPTSDRHRWLDVRSWIKQSYGRVRICPECLRCNGAHFSLWDLPLVDVCPIHRSALRDRCDCERKLSWSSLRENWRCRCGIDVSHLAAPRADLGSLVLARVIALCSGDPFWKLKSSQWQLGDGLASLNLSNIYALVDFLDELDRQTYGHVSRKGKTTLCRAAPTSRFLKDRPDELLNHFQCWLERVFDQRTGSPIYVPPKRSATTRLLKSLGDRDASEGKPSKEWADAFDWIRNHVVPTQWPIAVLVRSRDDMQLLGAWMKQFFALTDREQDRNSRSRSKIESAWKGRDERQRRELHLLLECLVGAVMAGKSPSDYRRAARAWPALGEFTGHSGRGWIAHVIEPLSGASLIHLRFLRECCELA</sequence>
<reference evidence="2 3" key="1">
    <citation type="journal article" date="2015" name="Genome Announc.">
        <title>Complete genome sequences for 59 burkholderia isolates, both pathogenic and near neighbor.</title>
        <authorList>
            <person name="Johnson S.L."/>
            <person name="Bishop-Lilly K.A."/>
            <person name="Ladner J.T."/>
            <person name="Daligault H.E."/>
            <person name="Davenport K.W."/>
            <person name="Jaissle J."/>
            <person name="Frey K.G."/>
            <person name="Koroleva G.I."/>
            <person name="Bruce D.C."/>
            <person name="Coyne S.R."/>
            <person name="Broomall S.M."/>
            <person name="Li P.E."/>
            <person name="Teshima H."/>
            <person name="Gibbons H.S."/>
            <person name="Palacios G.F."/>
            <person name="Rosenzweig C.N."/>
            <person name="Redden C.L."/>
            <person name="Xu Y."/>
            <person name="Minogue T.D."/>
            <person name="Chain P.S."/>
        </authorList>
    </citation>
    <scope>NUCLEOTIDE SEQUENCE [LARGE SCALE GENOMIC DNA]</scope>
    <source>
        <strain evidence="2 3">ATCC BAA-463</strain>
    </source>
</reference>
<protein>
    <submittedName>
        <fullName evidence="2">TniQ family protein</fullName>
    </submittedName>
</protein>
<dbReference type="Proteomes" id="UP000032614">
    <property type="component" value="Chromosome 1"/>
</dbReference>
<dbReference type="AlphaFoldDB" id="A0AAU8T3K0"/>
<name>A0AAU8T3K0_9BURK</name>
<organism evidence="2 3">
    <name type="scientific">Paraburkholderia fungorum</name>
    <dbReference type="NCBI Taxonomy" id="134537"/>
    <lineage>
        <taxon>Bacteria</taxon>
        <taxon>Pseudomonadati</taxon>
        <taxon>Pseudomonadota</taxon>
        <taxon>Betaproteobacteria</taxon>
        <taxon>Burkholderiales</taxon>
        <taxon>Burkholderiaceae</taxon>
        <taxon>Paraburkholderia</taxon>
    </lineage>
</organism>
<proteinExistence type="predicted"/>
<dbReference type="RefSeq" id="WP_431136134.1">
    <property type="nucleotide sequence ID" value="NZ_CP192477.1"/>
</dbReference>
<dbReference type="Pfam" id="PF06527">
    <property type="entry name" value="TniQ"/>
    <property type="match status" value="1"/>
</dbReference>
<dbReference type="InterPro" id="IPR009492">
    <property type="entry name" value="TniQ"/>
</dbReference>
<dbReference type="KEGG" id="bfn:OI25_1445"/>
<evidence type="ECO:0000313" key="3">
    <source>
        <dbReference type="Proteomes" id="UP000032614"/>
    </source>
</evidence>
<gene>
    <name evidence="2" type="ORF">OI25_1445</name>
</gene>